<name>A0AAP9DV23_PANTH</name>
<reference evidence="1 4" key="2">
    <citation type="submission" date="2022-05" db="EMBL/GenBank/DDBJ databases">
        <title>Genome Sequencing of Bee-Associated Microbes.</title>
        <authorList>
            <person name="Dunlap C."/>
        </authorList>
    </citation>
    <scope>NUCLEOTIDE SEQUENCE [LARGE SCALE GENOMIC DNA]</scope>
    <source>
        <strain evidence="1 4">NRRL B-14613</strain>
    </source>
</reference>
<dbReference type="Gene3D" id="3.40.50.2000">
    <property type="entry name" value="Glycogen Phosphorylase B"/>
    <property type="match status" value="1"/>
</dbReference>
<dbReference type="SUPFAM" id="SSF53756">
    <property type="entry name" value="UDP-Glycosyltransferase/glycogen phosphorylase"/>
    <property type="match status" value="1"/>
</dbReference>
<dbReference type="AlphaFoldDB" id="A0AAP9DV23"/>
<dbReference type="GeneID" id="76997123"/>
<proteinExistence type="predicted"/>
<sequence>MRILYFSTVSWKWIKQRPQFIAEYLSLQDVEVDFLSLTPLGKGVVQKLSKGNLSIIDTYVLPFSLKLRAIEMINVKYIQTLLNHREYDIIILTGPLQHQYIPECKKGKAVLVYECMDNMPFFYSGRLRERMIIEESITLNQVDAVITSSQQLSLELKRRYQDCRLAVTTIPNAVDENTFSRVPKKRVLFEPNLVYIGTISHWLDWETIIFFAKQYPDYSIYLIGPCEYKPEGLPDNIILVGVIPHEDVIDYIYSGNIMLLPFQVNELIRAVDPVKLYEYIALTKPIISSYWKELDKFNYNRLEFYSQHKEFERAVLQLSQSNDHTEVNESFINENSWIKRSSDYLAFLNRLIK</sequence>
<evidence type="ECO:0000313" key="4">
    <source>
        <dbReference type="Proteomes" id="UP001209276"/>
    </source>
</evidence>
<dbReference type="Proteomes" id="UP001209276">
    <property type="component" value="Unassembled WGS sequence"/>
</dbReference>
<evidence type="ECO:0000313" key="1">
    <source>
        <dbReference type="EMBL" id="MCY9606913.1"/>
    </source>
</evidence>
<dbReference type="EMBL" id="CP041405">
    <property type="protein sequence ID" value="QDM44490.1"/>
    <property type="molecule type" value="Genomic_DNA"/>
</dbReference>
<reference evidence="2 3" key="1">
    <citation type="submission" date="2019-07" db="EMBL/GenBank/DDBJ databases">
        <title>Paenibacillus thiaminolyticus NRRL B-4156.</title>
        <authorList>
            <person name="Hehnly C."/>
            <person name="Zhang L."/>
        </authorList>
    </citation>
    <scope>NUCLEOTIDE SEQUENCE [LARGE SCALE GENOMIC DNA]</scope>
    <source>
        <strain evidence="2 3">NRRL B-4156</strain>
    </source>
</reference>
<keyword evidence="1" id="KW-0808">Transferase</keyword>
<dbReference type="GO" id="GO:0016757">
    <property type="term" value="F:glycosyltransferase activity"/>
    <property type="evidence" value="ECO:0007669"/>
    <property type="project" value="UniProtKB-KW"/>
</dbReference>
<dbReference type="EC" id="2.4.-.-" evidence="1"/>
<evidence type="ECO:0000313" key="2">
    <source>
        <dbReference type="EMBL" id="QDM44490.1"/>
    </source>
</evidence>
<evidence type="ECO:0000313" key="3">
    <source>
        <dbReference type="Proteomes" id="UP000315377"/>
    </source>
</evidence>
<gene>
    <name evidence="2" type="ORF">FLT43_14245</name>
    <name evidence="1" type="ORF">M5W83_07090</name>
</gene>
<dbReference type="EMBL" id="JAMDMM010000016">
    <property type="protein sequence ID" value="MCY9606913.1"/>
    <property type="molecule type" value="Genomic_DNA"/>
</dbReference>
<protein>
    <submittedName>
        <fullName evidence="1 2">Glycosyltransferase</fullName>
        <ecNumber evidence="1">2.4.-.-</ecNumber>
    </submittedName>
</protein>
<accession>A0AAP9DV23</accession>
<keyword evidence="4" id="KW-1185">Reference proteome</keyword>
<dbReference type="RefSeq" id="WP_087443968.1">
    <property type="nucleotide sequence ID" value="NZ_CABMNB010000038.1"/>
</dbReference>
<keyword evidence="1" id="KW-0328">Glycosyltransferase</keyword>
<dbReference type="Proteomes" id="UP000315377">
    <property type="component" value="Chromosome"/>
</dbReference>
<organism evidence="2 3">
    <name type="scientific">Paenibacillus thiaminolyticus</name>
    <name type="common">Bacillus thiaminolyticus</name>
    <dbReference type="NCBI Taxonomy" id="49283"/>
    <lineage>
        <taxon>Bacteria</taxon>
        <taxon>Bacillati</taxon>
        <taxon>Bacillota</taxon>
        <taxon>Bacilli</taxon>
        <taxon>Bacillales</taxon>
        <taxon>Paenibacillaceae</taxon>
        <taxon>Paenibacillus</taxon>
    </lineage>
</organism>